<dbReference type="InterPro" id="IPR050583">
    <property type="entry name" value="Mycobacterial_A85_antigen"/>
</dbReference>
<evidence type="ECO:0000313" key="7">
    <source>
        <dbReference type="EMBL" id="MFG6441223.1"/>
    </source>
</evidence>
<name>A0ABW7FIR8_9BURK</name>
<evidence type="ECO:0000256" key="5">
    <source>
        <dbReference type="SAM" id="SignalP"/>
    </source>
</evidence>
<keyword evidence="3 7" id="KW-0378">Hydrolase</keyword>
<evidence type="ECO:0000313" key="8">
    <source>
        <dbReference type="Proteomes" id="UP001606301"/>
    </source>
</evidence>
<dbReference type="PANTHER" id="PTHR48098:SF3">
    <property type="entry name" value="IRON(III) ENTEROBACTIN ESTERASE"/>
    <property type="match status" value="1"/>
</dbReference>
<evidence type="ECO:0000256" key="3">
    <source>
        <dbReference type="ARBA" id="ARBA00022801"/>
    </source>
</evidence>
<gene>
    <name evidence="7" type="primary">fes</name>
    <name evidence="7" type="ORF">ACG0Z3_11090</name>
</gene>
<dbReference type="EC" id="3.1.1.-" evidence="7"/>
<comment type="similarity">
    <text evidence="4">Belongs to the Fes family.</text>
</comment>
<dbReference type="EMBL" id="JBIGHW010000005">
    <property type="protein sequence ID" value="MFG6441223.1"/>
    <property type="molecule type" value="Genomic_DNA"/>
</dbReference>
<feature type="chain" id="PRO_5045420175" evidence="5">
    <location>
        <begin position="19"/>
        <end position="526"/>
    </location>
</feature>
<dbReference type="InterPro" id="IPR021764">
    <property type="entry name" value="Enterochelin_esterase_N"/>
</dbReference>
<dbReference type="RefSeq" id="WP_394397555.1">
    <property type="nucleotide sequence ID" value="NZ_JBIGHW010000005.1"/>
</dbReference>
<comment type="subcellular location">
    <subcellularLocation>
        <location evidence="1">Cytoplasm</location>
    </subcellularLocation>
</comment>
<keyword evidence="8" id="KW-1185">Reference proteome</keyword>
<dbReference type="InterPro" id="IPR014756">
    <property type="entry name" value="Ig_E-set"/>
</dbReference>
<comment type="caution">
    <text evidence="7">The sequence shown here is derived from an EMBL/GenBank/DDBJ whole genome shotgun (WGS) entry which is preliminary data.</text>
</comment>
<dbReference type="Gene3D" id="2.60.40.10">
    <property type="entry name" value="Immunoglobulins"/>
    <property type="match status" value="1"/>
</dbReference>
<dbReference type="Pfam" id="PF00756">
    <property type="entry name" value="Esterase"/>
    <property type="match status" value="1"/>
</dbReference>
<sequence length="526" mass="57150">MRALLTTLLLATALPLAAQELRVPAQAGDYIVGSVTLPDAGVLELRSPDGRLLRRQAAPAGESDFRFVASQAGAYRATLASPQPAGRLALVEQRPLAEQQPEVPPPEAALPSPRLQALASEHGAGTPAFWAAVKALGTPIVEPVDDSKTAYRVTFLWRGDAATRSVRLFWPVRQGDQERFARVAGTDVWHYSLRLPNGTRLAYQLAPDVPQLKGAARQPQRRAILARVQADPLNPQRWSAGTPALAGFDNRLGEHSVLALPGAPDEPWLAERADVPRGTVEHVRFASTQLGNERRLTVYTPAHKSAGLLPLLVLFDEDAYLTRVPTLTILDNLIAAGRIPPLVAVLVGNPTRDSRSVELPCNPRFADMMATELLPWLAKRWPVTADPAQTVVAGSSYGGLASAWLALRHPQRFGRVLSLSGSFWWAPARPPGFIAGGLDDTAEGEWLTHQFVGAPRTDTVFYLAPGLLERSAPSDGPGILETNRHLRDVLRARGHRVLYREFAGGHDYVNWRSELAEGLIALMGRP</sequence>
<dbReference type="InterPro" id="IPR029058">
    <property type="entry name" value="AB_hydrolase_fold"/>
</dbReference>
<evidence type="ECO:0000256" key="4">
    <source>
        <dbReference type="ARBA" id="ARBA00024201"/>
    </source>
</evidence>
<organism evidence="7 8">
    <name type="scientific">Pelomonas margarita</name>
    <dbReference type="NCBI Taxonomy" id="3299031"/>
    <lineage>
        <taxon>Bacteria</taxon>
        <taxon>Pseudomonadati</taxon>
        <taxon>Pseudomonadota</taxon>
        <taxon>Betaproteobacteria</taxon>
        <taxon>Burkholderiales</taxon>
        <taxon>Sphaerotilaceae</taxon>
        <taxon>Roseateles</taxon>
    </lineage>
</organism>
<protein>
    <submittedName>
        <fullName evidence="7">Enterochelin esterase</fullName>
        <ecNumber evidence="7">3.1.1.-</ecNumber>
    </submittedName>
</protein>
<evidence type="ECO:0000259" key="6">
    <source>
        <dbReference type="Pfam" id="PF11806"/>
    </source>
</evidence>
<evidence type="ECO:0000256" key="2">
    <source>
        <dbReference type="ARBA" id="ARBA00022490"/>
    </source>
</evidence>
<feature type="signal peptide" evidence="5">
    <location>
        <begin position="1"/>
        <end position="18"/>
    </location>
</feature>
<dbReference type="Gene3D" id="3.40.50.1820">
    <property type="entry name" value="alpha/beta hydrolase"/>
    <property type="match status" value="1"/>
</dbReference>
<reference evidence="7 8" key="1">
    <citation type="submission" date="2024-08" db="EMBL/GenBank/DDBJ databases">
        <authorList>
            <person name="Lu H."/>
        </authorList>
    </citation>
    <scope>NUCLEOTIDE SEQUENCE [LARGE SCALE GENOMIC DNA]</scope>
    <source>
        <strain evidence="7 8">LKC17W</strain>
    </source>
</reference>
<accession>A0ABW7FIR8</accession>
<dbReference type="GO" id="GO:0016787">
    <property type="term" value="F:hydrolase activity"/>
    <property type="evidence" value="ECO:0007669"/>
    <property type="project" value="UniProtKB-KW"/>
</dbReference>
<evidence type="ECO:0000256" key="1">
    <source>
        <dbReference type="ARBA" id="ARBA00004496"/>
    </source>
</evidence>
<dbReference type="SUPFAM" id="SSF53474">
    <property type="entry name" value="alpha/beta-Hydrolases"/>
    <property type="match status" value="1"/>
</dbReference>
<dbReference type="InterPro" id="IPR013783">
    <property type="entry name" value="Ig-like_fold"/>
</dbReference>
<dbReference type="NCBIfam" id="NF007758">
    <property type="entry name" value="PRK10439.1"/>
    <property type="match status" value="1"/>
</dbReference>
<dbReference type="InterPro" id="IPR000801">
    <property type="entry name" value="Esterase-like"/>
</dbReference>
<dbReference type="SUPFAM" id="SSF81296">
    <property type="entry name" value="E set domains"/>
    <property type="match status" value="1"/>
</dbReference>
<dbReference type="PANTHER" id="PTHR48098">
    <property type="entry name" value="ENTEROCHELIN ESTERASE-RELATED"/>
    <property type="match status" value="1"/>
</dbReference>
<feature type="domain" description="Enterochelin esterase N-terminal" evidence="6">
    <location>
        <begin position="152"/>
        <end position="268"/>
    </location>
</feature>
<dbReference type="Proteomes" id="UP001606301">
    <property type="component" value="Unassembled WGS sequence"/>
</dbReference>
<keyword evidence="5" id="KW-0732">Signal</keyword>
<proteinExistence type="inferred from homology"/>
<keyword evidence="2" id="KW-0963">Cytoplasm</keyword>
<dbReference type="Pfam" id="PF11806">
    <property type="entry name" value="Enterochelin_N"/>
    <property type="match status" value="1"/>
</dbReference>